<name>A0ABW4JJ58_9BACL</name>
<dbReference type="RefSeq" id="WP_377943729.1">
    <property type="nucleotide sequence ID" value="NZ_JBHUCX010000035.1"/>
</dbReference>
<dbReference type="Proteomes" id="UP001597079">
    <property type="component" value="Unassembled WGS sequence"/>
</dbReference>
<evidence type="ECO:0000313" key="2">
    <source>
        <dbReference type="Proteomes" id="UP001597079"/>
    </source>
</evidence>
<dbReference type="PANTHER" id="PTHR43434:SF20">
    <property type="entry name" value="5'-NUCLEOTIDASE"/>
    <property type="match status" value="1"/>
</dbReference>
<dbReference type="SUPFAM" id="SSF56784">
    <property type="entry name" value="HAD-like"/>
    <property type="match status" value="1"/>
</dbReference>
<sequence length="216" mass="23936">MQKYRNVLFDLDGTISDPKVGITKSIQYALGKMGITPPGTDELTVFIGPPLYESFQRSYGMDAAQAKQAIAHYREYFAQNGMYENRVYSGVQTLLEQLRKDGRFIALATSKPTEFSETILQHFNIRHLFHLVVGSNMDGTRSAKAEIIRCVMDHCPDSPPESFVMIGDRAYDIIGANENGIDSIGVTYGYGTMDELLGAGPTFVAHSFTALQAMLM</sequence>
<dbReference type="EMBL" id="JBHUCX010000035">
    <property type="protein sequence ID" value="MFD1675849.1"/>
    <property type="molecule type" value="Genomic_DNA"/>
</dbReference>
<protein>
    <submittedName>
        <fullName evidence="1">HAD family hydrolase</fullName>
    </submittedName>
</protein>
<accession>A0ABW4JJ58</accession>
<dbReference type="InterPro" id="IPR050155">
    <property type="entry name" value="HAD-like_hydrolase_sf"/>
</dbReference>
<reference evidence="2" key="1">
    <citation type="journal article" date="2019" name="Int. J. Syst. Evol. Microbiol.">
        <title>The Global Catalogue of Microorganisms (GCM) 10K type strain sequencing project: providing services to taxonomists for standard genome sequencing and annotation.</title>
        <authorList>
            <consortium name="The Broad Institute Genomics Platform"/>
            <consortium name="The Broad Institute Genome Sequencing Center for Infectious Disease"/>
            <person name="Wu L."/>
            <person name="Ma J."/>
        </authorList>
    </citation>
    <scope>NUCLEOTIDE SEQUENCE [LARGE SCALE GENOMIC DNA]</scope>
    <source>
        <strain evidence="2">CGMCC 1.12286</strain>
    </source>
</reference>
<keyword evidence="1" id="KW-0378">Hydrolase</keyword>
<dbReference type="CDD" id="cd04302">
    <property type="entry name" value="HAD_5NT"/>
    <property type="match status" value="1"/>
</dbReference>
<dbReference type="Gene3D" id="1.10.150.240">
    <property type="entry name" value="Putative phosphatase, domain 2"/>
    <property type="match status" value="1"/>
</dbReference>
<keyword evidence="2" id="KW-1185">Reference proteome</keyword>
<proteinExistence type="predicted"/>
<comment type="caution">
    <text evidence="1">The sequence shown here is derived from an EMBL/GenBank/DDBJ whole genome shotgun (WGS) entry which is preliminary data.</text>
</comment>
<dbReference type="InterPro" id="IPR023214">
    <property type="entry name" value="HAD_sf"/>
</dbReference>
<dbReference type="Gene3D" id="3.40.50.1000">
    <property type="entry name" value="HAD superfamily/HAD-like"/>
    <property type="match status" value="1"/>
</dbReference>
<dbReference type="GO" id="GO:0016787">
    <property type="term" value="F:hydrolase activity"/>
    <property type="evidence" value="ECO:0007669"/>
    <property type="project" value="UniProtKB-KW"/>
</dbReference>
<dbReference type="Pfam" id="PF13419">
    <property type="entry name" value="HAD_2"/>
    <property type="match status" value="1"/>
</dbReference>
<dbReference type="InterPro" id="IPR041492">
    <property type="entry name" value="HAD_2"/>
</dbReference>
<dbReference type="InterPro" id="IPR036412">
    <property type="entry name" value="HAD-like_sf"/>
</dbReference>
<evidence type="ECO:0000313" key="1">
    <source>
        <dbReference type="EMBL" id="MFD1675849.1"/>
    </source>
</evidence>
<organism evidence="1 2">
    <name type="scientific">Alicyclobacillus fodiniaquatilis</name>
    <dbReference type="NCBI Taxonomy" id="1661150"/>
    <lineage>
        <taxon>Bacteria</taxon>
        <taxon>Bacillati</taxon>
        <taxon>Bacillota</taxon>
        <taxon>Bacilli</taxon>
        <taxon>Bacillales</taxon>
        <taxon>Alicyclobacillaceae</taxon>
        <taxon>Alicyclobacillus</taxon>
    </lineage>
</organism>
<dbReference type="InterPro" id="IPR023198">
    <property type="entry name" value="PGP-like_dom2"/>
</dbReference>
<dbReference type="PANTHER" id="PTHR43434">
    <property type="entry name" value="PHOSPHOGLYCOLATE PHOSPHATASE"/>
    <property type="match status" value="1"/>
</dbReference>
<gene>
    <name evidence="1" type="ORF">ACFSB2_14190</name>
</gene>